<comment type="caution">
    <text evidence="2">The sequence shown here is derived from an EMBL/GenBank/DDBJ whole genome shotgun (WGS) entry which is preliminary data.</text>
</comment>
<keyword evidence="3" id="KW-1185">Reference proteome</keyword>
<dbReference type="Gene3D" id="1.10.340.70">
    <property type="match status" value="1"/>
</dbReference>
<accession>A0A9Q3BA47</accession>
<sequence>MEIDRRKNFIFSEWAPEGGTPNTHLSEPKGTGTPILGIKTSELHKEFFNSVMKTHAKQKKCSILLQLLQQKYRSPELKSQLEEPWLRDYKDNQSFLIDVLLYHREKTTSALIVKDRDHISMILQEYHDCPYMGHMSDNRTKEKLTSTAWWPQWEQELSEDINTC</sequence>
<dbReference type="EMBL" id="AVOT02000173">
    <property type="protein sequence ID" value="MBW0461523.1"/>
    <property type="molecule type" value="Genomic_DNA"/>
</dbReference>
<dbReference type="AlphaFoldDB" id="A0A9Q3BA47"/>
<proteinExistence type="predicted"/>
<evidence type="ECO:0000313" key="2">
    <source>
        <dbReference type="EMBL" id="MBW0461523.1"/>
    </source>
</evidence>
<evidence type="ECO:0000259" key="1">
    <source>
        <dbReference type="Pfam" id="PF17921"/>
    </source>
</evidence>
<evidence type="ECO:0000313" key="3">
    <source>
        <dbReference type="Proteomes" id="UP000765509"/>
    </source>
</evidence>
<feature type="domain" description="Integrase zinc-binding" evidence="1">
    <location>
        <begin position="116"/>
        <end position="164"/>
    </location>
</feature>
<name>A0A9Q3BA47_9BASI</name>
<dbReference type="Proteomes" id="UP000765509">
    <property type="component" value="Unassembled WGS sequence"/>
</dbReference>
<organism evidence="2 3">
    <name type="scientific">Austropuccinia psidii MF-1</name>
    <dbReference type="NCBI Taxonomy" id="1389203"/>
    <lineage>
        <taxon>Eukaryota</taxon>
        <taxon>Fungi</taxon>
        <taxon>Dikarya</taxon>
        <taxon>Basidiomycota</taxon>
        <taxon>Pucciniomycotina</taxon>
        <taxon>Pucciniomycetes</taxon>
        <taxon>Pucciniales</taxon>
        <taxon>Sphaerophragmiaceae</taxon>
        <taxon>Austropuccinia</taxon>
    </lineage>
</organism>
<dbReference type="InterPro" id="IPR041588">
    <property type="entry name" value="Integrase_H2C2"/>
</dbReference>
<protein>
    <recommendedName>
        <fullName evidence="1">Integrase zinc-binding domain-containing protein</fullName>
    </recommendedName>
</protein>
<reference evidence="2" key="1">
    <citation type="submission" date="2021-03" db="EMBL/GenBank/DDBJ databases">
        <title>Draft genome sequence of rust myrtle Austropuccinia psidii MF-1, a brazilian biotype.</title>
        <authorList>
            <person name="Quecine M.C."/>
            <person name="Pachon D.M.R."/>
            <person name="Bonatelli M.L."/>
            <person name="Correr F.H."/>
            <person name="Franceschini L.M."/>
            <person name="Leite T.F."/>
            <person name="Margarido G.R.A."/>
            <person name="Almeida C.A."/>
            <person name="Ferrarezi J.A."/>
            <person name="Labate C.A."/>
        </authorList>
    </citation>
    <scope>NUCLEOTIDE SEQUENCE</scope>
    <source>
        <strain evidence="2">MF-1</strain>
    </source>
</reference>
<dbReference type="Pfam" id="PF17921">
    <property type="entry name" value="Integrase_H2C2"/>
    <property type="match status" value="1"/>
</dbReference>
<gene>
    <name evidence="2" type="ORF">O181_001238</name>
</gene>